<dbReference type="PROSITE" id="PS50931">
    <property type="entry name" value="HTH_LYSR"/>
    <property type="match status" value="1"/>
</dbReference>
<reference evidence="7" key="1">
    <citation type="journal article" date="2019" name="Int. J. Syst. Evol. Microbiol.">
        <title>The Global Catalogue of Microorganisms (GCM) 10K type strain sequencing project: providing services to taxonomists for standard genome sequencing and annotation.</title>
        <authorList>
            <consortium name="The Broad Institute Genomics Platform"/>
            <consortium name="The Broad Institute Genome Sequencing Center for Infectious Disease"/>
            <person name="Wu L."/>
            <person name="Ma J."/>
        </authorList>
    </citation>
    <scope>NUCLEOTIDE SEQUENCE [LARGE SCALE GENOMIC DNA]</scope>
    <source>
        <strain evidence="7">CCM 8896</strain>
    </source>
</reference>
<gene>
    <name evidence="6" type="ORF">ACFQ5M_06740</name>
</gene>
<evidence type="ECO:0000313" key="6">
    <source>
        <dbReference type="EMBL" id="MFD1671782.1"/>
    </source>
</evidence>
<dbReference type="PRINTS" id="PR00039">
    <property type="entry name" value="HTHLYSR"/>
</dbReference>
<dbReference type="Gene3D" id="1.10.10.10">
    <property type="entry name" value="Winged helix-like DNA-binding domain superfamily/Winged helix DNA-binding domain"/>
    <property type="match status" value="1"/>
</dbReference>
<protein>
    <submittedName>
        <fullName evidence="6">LysR family transcriptional regulator</fullName>
    </submittedName>
</protein>
<evidence type="ECO:0000256" key="1">
    <source>
        <dbReference type="ARBA" id="ARBA00009437"/>
    </source>
</evidence>
<dbReference type="EMBL" id="JBHTOP010000022">
    <property type="protein sequence ID" value="MFD1671782.1"/>
    <property type="molecule type" value="Genomic_DNA"/>
</dbReference>
<dbReference type="PANTHER" id="PTHR30126:SF39">
    <property type="entry name" value="HTH-TYPE TRANSCRIPTIONAL REGULATOR CYSL"/>
    <property type="match status" value="1"/>
</dbReference>
<dbReference type="Pfam" id="PF03466">
    <property type="entry name" value="LysR_substrate"/>
    <property type="match status" value="1"/>
</dbReference>
<feature type="domain" description="HTH lysR-type" evidence="5">
    <location>
        <begin position="1"/>
        <end position="58"/>
    </location>
</feature>
<dbReference type="Pfam" id="PF00126">
    <property type="entry name" value="HTH_1"/>
    <property type="match status" value="1"/>
</dbReference>
<dbReference type="InterPro" id="IPR036388">
    <property type="entry name" value="WH-like_DNA-bd_sf"/>
</dbReference>
<dbReference type="InterPro" id="IPR005119">
    <property type="entry name" value="LysR_subst-bd"/>
</dbReference>
<keyword evidence="2" id="KW-0805">Transcription regulation</keyword>
<accession>A0ABW4JA37</accession>
<sequence>MNLNQLCYFRVLVEEKQYTKAASKLFISQPSLSNSMKSFEEELGGKLLKKNGHQMQLTQFGKSIYETICTSLDELDHGISEAQKLLNQQPNTIKIACLPTTFGTVLPKIIRDFKESINKSTHFILSSKASIPVMNGLTKEAFDVGICSYKSGYDDLKFIPFYAEEIIVLVPKEHKLAKVKKVTLSQLNHQNIITYTPEIPIGETIEKDVLSKLSNINNNNKQIDEVGIAGLVASGQGVGICADTSFLAPFDLAKIPLKIPANTRIVYVAYNNSSPRSKEVESFIRFILDYDISQFEYLIKNKN</sequence>
<evidence type="ECO:0000256" key="3">
    <source>
        <dbReference type="ARBA" id="ARBA00023125"/>
    </source>
</evidence>
<dbReference type="RefSeq" id="WP_125713841.1">
    <property type="nucleotide sequence ID" value="NZ_JBHTOP010000022.1"/>
</dbReference>
<comment type="caution">
    <text evidence="6">The sequence shown here is derived from an EMBL/GenBank/DDBJ whole genome shotgun (WGS) entry which is preliminary data.</text>
</comment>
<evidence type="ECO:0000256" key="4">
    <source>
        <dbReference type="ARBA" id="ARBA00023163"/>
    </source>
</evidence>
<evidence type="ECO:0000259" key="5">
    <source>
        <dbReference type="PROSITE" id="PS50931"/>
    </source>
</evidence>
<dbReference type="InterPro" id="IPR036390">
    <property type="entry name" value="WH_DNA-bd_sf"/>
</dbReference>
<dbReference type="Gene3D" id="3.40.190.290">
    <property type="match status" value="1"/>
</dbReference>
<name>A0ABW4JA37_9LACO</name>
<dbReference type="InterPro" id="IPR000847">
    <property type="entry name" value="LysR_HTH_N"/>
</dbReference>
<evidence type="ECO:0000256" key="2">
    <source>
        <dbReference type="ARBA" id="ARBA00023015"/>
    </source>
</evidence>
<dbReference type="SUPFAM" id="SSF46785">
    <property type="entry name" value="Winged helix' DNA-binding domain"/>
    <property type="match status" value="1"/>
</dbReference>
<keyword evidence="7" id="KW-1185">Reference proteome</keyword>
<evidence type="ECO:0000313" key="7">
    <source>
        <dbReference type="Proteomes" id="UP001597267"/>
    </source>
</evidence>
<proteinExistence type="inferred from homology"/>
<dbReference type="SUPFAM" id="SSF53850">
    <property type="entry name" value="Periplasmic binding protein-like II"/>
    <property type="match status" value="1"/>
</dbReference>
<dbReference type="PANTHER" id="PTHR30126">
    <property type="entry name" value="HTH-TYPE TRANSCRIPTIONAL REGULATOR"/>
    <property type="match status" value="1"/>
</dbReference>
<organism evidence="6 7">
    <name type="scientific">Agrilactobacillus yilanensis</name>
    <dbReference type="NCBI Taxonomy" id="2485997"/>
    <lineage>
        <taxon>Bacteria</taxon>
        <taxon>Bacillati</taxon>
        <taxon>Bacillota</taxon>
        <taxon>Bacilli</taxon>
        <taxon>Lactobacillales</taxon>
        <taxon>Lactobacillaceae</taxon>
        <taxon>Agrilactobacillus</taxon>
    </lineage>
</organism>
<keyword evidence="3" id="KW-0238">DNA-binding</keyword>
<keyword evidence="4" id="KW-0804">Transcription</keyword>
<dbReference type="Proteomes" id="UP001597267">
    <property type="component" value="Unassembled WGS sequence"/>
</dbReference>
<comment type="similarity">
    <text evidence="1">Belongs to the LysR transcriptional regulatory family.</text>
</comment>